<keyword evidence="1" id="KW-0472">Membrane</keyword>
<evidence type="ECO:0000313" key="3">
    <source>
        <dbReference type="Proteomes" id="UP000604046"/>
    </source>
</evidence>
<feature type="transmembrane region" description="Helical" evidence="1">
    <location>
        <begin position="71"/>
        <end position="96"/>
    </location>
</feature>
<gene>
    <name evidence="2" type="ORF">SNAT2548_LOCUS5701</name>
</gene>
<dbReference type="Proteomes" id="UP000604046">
    <property type="component" value="Unassembled WGS sequence"/>
</dbReference>
<accession>A0A812J5X9</accession>
<evidence type="ECO:0000313" key="2">
    <source>
        <dbReference type="EMBL" id="CAE7198312.1"/>
    </source>
</evidence>
<feature type="transmembrane region" description="Helical" evidence="1">
    <location>
        <begin position="35"/>
        <end position="59"/>
    </location>
</feature>
<dbReference type="AlphaFoldDB" id="A0A812J5X9"/>
<proteinExistence type="predicted"/>
<comment type="caution">
    <text evidence="2">The sequence shown here is derived from an EMBL/GenBank/DDBJ whole genome shotgun (WGS) entry which is preliminary data.</text>
</comment>
<name>A0A812J5X9_9DINO</name>
<sequence>MEIFTMPKFQPLVASEEECSPCVVATKLVANIPLAILYTVGMLCGVAAGLTVGLAVGLFEAFKLLRWSVVSLIRLWLGASAILLASLLTMCLQATWSRQ</sequence>
<keyword evidence="1" id="KW-1133">Transmembrane helix</keyword>
<reference evidence="2" key="1">
    <citation type="submission" date="2021-02" db="EMBL/GenBank/DDBJ databases">
        <authorList>
            <person name="Dougan E. K."/>
            <person name="Rhodes N."/>
            <person name="Thang M."/>
            <person name="Chan C."/>
        </authorList>
    </citation>
    <scope>NUCLEOTIDE SEQUENCE</scope>
</reference>
<keyword evidence="1" id="KW-0812">Transmembrane</keyword>
<protein>
    <submittedName>
        <fullName evidence="2">Uncharacterized protein</fullName>
    </submittedName>
</protein>
<keyword evidence="3" id="KW-1185">Reference proteome</keyword>
<evidence type="ECO:0000256" key="1">
    <source>
        <dbReference type="SAM" id="Phobius"/>
    </source>
</evidence>
<dbReference type="EMBL" id="CAJNDS010000368">
    <property type="protein sequence ID" value="CAE7198312.1"/>
    <property type="molecule type" value="Genomic_DNA"/>
</dbReference>
<organism evidence="2 3">
    <name type="scientific">Symbiodinium natans</name>
    <dbReference type="NCBI Taxonomy" id="878477"/>
    <lineage>
        <taxon>Eukaryota</taxon>
        <taxon>Sar</taxon>
        <taxon>Alveolata</taxon>
        <taxon>Dinophyceae</taxon>
        <taxon>Suessiales</taxon>
        <taxon>Symbiodiniaceae</taxon>
        <taxon>Symbiodinium</taxon>
    </lineage>
</organism>